<feature type="region of interest" description="Disordered" evidence="10">
    <location>
        <begin position="156"/>
        <end position="318"/>
    </location>
</feature>
<evidence type="ECO:0000256" key="2">
    <source>
        <dbReference type="ARBA" id="ARBA00022552"/>
    </source>
</evidence>
<dbReference type="PROSITE" id="PS00039">
    <property type="entry name" value="DEAD_ATP_HELICASE"/>
    <property type="match status" value="1"/>
</dbReference>
<dbReference type="PROSITE" id="PS51194">
    <property type="entry name" value="HELICASE_CTER"/>
    <property type="match status" value="1"/>
</dbReference>
<dbReference type="AlphaFoldDB" id="A0A517L900"/>
<dbReference type="EC" id="3.6.4.13" evidence="9"/>
<dbReference type="InterPro" id="IPR014001">
    <property type="entry name" value="Helicase_ATP-bd"/>
</dbReference>
<dbReference type="Pfam" id="PF00271">
    <property type="entry name" value="Helicase_C"/>
    <property type="match status" value="1"/>
</dbReference>
<feature type="region of interest" description="Disordered" evidence="10">
    <location>
        <begin position="827"/>
        <end position="854"/>
    </location>
</feature>
<evidence type="ECO:0000256" key="10">
    <source>
        <dbReference type="SAM" id="MobiDB-lite"/>
    </source>
</evidence>
<keyword evidence="6 9" id="KW-0067">ATP-binding</keyword>
<evidence type="ECO:0000256" key="9">
    <source>
        <dbReference type="RuleBase" id="RU365068"/>
    </source>
</evidence>
<feature type="domain" description="DEAD-box RNA helicase Q" evidence="13">
    <location>
        <begin position="342"/>
        <end position="370"/>
    </location>
</feature>
<keyword evidence="5 9" id="KW-0347">Helicase</keyword>
<protein>
    <recommendedName>
        <fullName evidence="9">ATP-dependent RNA helicase</fullName>
        <ecNumber evidence="9">3.6.4.13</ecNumber>
    </recommendedName>
</protein>
<name>A0A517L900_9PEZI</name>
<feature type="compositionally biased region" description="Basic and acidic residues" evidence="10">
    <location>
        <begin position="226"/>
        <end position="238"/>
    </location>
</feature>
<feature type="short sequence motif" description="Q motif" evidence="8">
    <location>
        <begin position="342"/>
        <end position="370"/>
    </location>
</feature>
<feature type="compositionally biased region" description="Acidic residues" evidence="10">
    <location>
        <begin position="292"/>
        <end position="306"/>
    </location>
</feature>
<evidence type="ECO:0000259" key="13">
    <source>
        <dbReference type="PROSITE" id="PS51195"/>
    </source>
</evidence>
<evidence type="ECO:0000313" key="15">
    <source>
        <dbReference type="Proteomes" id="UP000316270"/>
    </source>
</evidence>
<evidence type="ECO:0000259" key="11">
    <source>
        <dbReference type="PROSITE" id="PS51192"/>
    </source>
</evidence>
<comment type="similarity">
    <text evidence="9">Belongs to the DEAD box helicase family.</text>
</comment>
<dbReference type="STRING" id="50376.A0A517L900"/>
<comment type="subcellular location">
    <subcellularLocation>
        <location evidence="1">Nucleus</location>
        <location evidence="1">Nucleolus</location>
    </subcellularLocation>
</comment>
<evidence type="ECO:0000256" key="3">
    <source>
        <dbReference type="ARBA" id="ARBA00022741"/>
    </source>
</evidence>
<feature type="compositionally biased region" description="Polar residues" evidence="10">
    <location>
        <begin position="245"/>
        <end position="259"/>
    </location>
</feature>
<evidence type="ECO:0000256" key="1">
    <source>
        <dbReference type="ARBA" id="ARBA00004604"/>
    </source>
</evidence>
<proteinExistence type="inferred from homology"/>
<organism evidence="14 15">
    <name type="scientific">Venturia effusa</name>
    <dbReference type="NCBI Taxonomy" id="50376"/>
    <lineage>
        <taxon>Eukaryota</taxon>
        <taxon>Fungi</taxon>
        <taxon>Dikarya</taxon>
        <taxon>Ascomycota</taxon>
        <taxon>Pezizomycotina</taxon>
        <taxon>Dothideomycetes</taxon>
        <taxon>Pleosporomycetidae</taxon>
        <taxon>Venturiales</taxon>
        <taxon>Venturiaceae</taxon>
        <taxon>Venturia</taxon>
    </lineage>
</organism>
<dbReference type="GO" id="GO:0006364">
    <property type="term" value="P:rRNA processing"/>
    <property type="evidence" value="ECO:0007669"/>
    <property type="project" value="UniProtKB-KW"/>
</dbReference>
<accession>A0A517L900</accession>
<dbReference type="GO" id="GO:0016787">
    <property type="term" value="F:hydrolase activity"/>
    <property type="evidence" value="ECO:0007669"/>
    <property type="project" value="UniProtKB-KW"/>
</dbReference>
<comment type="function">
    <text evidence="9">RNA helicase.</text>
</comment>
<feature type="compositionally biased region" description="Basic and acidic residues" evidence="10">
    <location>
        <begin position="156"/>
        <end position="212"/>
    </location>
</feature>
<evidence type="ECO:0000256" key="5">
    <source>
        <dbReference type="ARBA" id="ARBA00022806"/>
    </source>
</evidence>
<feature type="domain" description="Helicase ATP-binding" evidence="11">
    <location>
        <begin position="373"/>
        <end position="578"/>
    </location>
</feature>
<dbReference type="GO" id="GO:0005730">
    <property type="term" value="C:nucleolus"/>
    <property type="evidence" value="ECO:0007669"/>
    <property type="project" value="UniProtKB-SubCell"/>
</dbReference>
<feature type="compositionally biased region" description="Acidic residues" evidence="10">
    <location>
        <begin position="261"/>
        <end position="279"/>
    </location>
</feature>
<dbReference type="GO" id="GO:0003723">
    <property type="term" value="F:RNA binding"/>
    <property type="evidence" value="ECO:0007669"/>
    <property type="project" value="UniProtKB-UniRule"/>
</dbReference>
<keyword evidence="3 9" id="KW-0547">Nucleotide-binding</keyword>
<dbReference type="Proteomes" id="UP000316270">
    <property type="component" value="Chromosome 7"/>
</dbReference>
<dbReference type="InterPro" id="IPR001650">
    <property type="entry name" value="Helicase_C-like"/>
</dbReference>
<dbReference type="PROSITE" id="PS51195">
    <property type="entry name" value="Q_MOTIF"/>
    <property type="match status" value="1"/>
</dbReference>
<evidence type="ECO:0000256" key="7">
    <source>
        <dbReference type="ARBA" id="ARBA00022884"/>
    </source>
</evidence>
<comment type="catalytic activity">
    <reaction evidence="9">
        <text>ATP + H2O = ADP + phosphate + H(+)</text>
        <dbReference type="Rhea" id="RHEA:13065"/>
        <dbReference type="ChEBI" id="CHEBI:15377"/>
        <dbReference type="ChEBI" id="CHEBI:15378"/>
        <dbReference type="ChEBI" id="CHEBI:30616"/>
        <dbReference type="ChEBI" id="CHEBI:43474"/>
        <dbReference type="ChEBI" id="CHEBI:456216"/>
        <dbReference type="EC" id="3.6.4.13"/>
    </reaction>
</comment>
<comment type="domain">
    <text evidence="9">The Q motif is unique to and characteristic of the DEAD box family of RNA helicases and controls ATP binding and hydrolysis.</text>
</comment>
<dbReference type="PROSITE" id="PS51192">
    <property type="entry name" value="HELICASE_ATP_BIND_1"/>
    <property type="match status" value="1"/>
</dbReference>
<reference evidence="14 15" key="1">
    <citation type="submission" date="2019-07" db="EMBL/GenBank/DDBJ databases">
        <title>Finished genome of Venturia effusa.</title>
        <authorList>
            <person name="Young C.A."/>
            <person name="Cox M.P."/>
            <person name="Ganley A.R.D."/>
            <person name="David W.J."/>
        </authorList>
    </citation>
    <scope>NUCLEOTIDE SEQUENCE [LARGE SCALE GENOMIC DNA]</scope>
    <source>
        <strain evidence="15">albino</strain>
    </source>
</reference>
<dbReference type="Pfam" id="PF00270">
    <property type="entry name" value="DEAD"/>
    <property type="match status" value="1"/>
</dbReference>
<dbReference type="GO" id="GO:0005524">
    <property type="term" value="F:ATP binding"/>
    <property type="evidence" value="ECO:0007669"/>
    <property type="project" value="UniProtKB-UniRule"/>
</dbReference>
<evidence type="ECO:0000256" key="8">
    <source>
        <dbReference type="PROSITE-ProRule" id="PRU00552"/>
    </source>
</evidence>
<dbReference type="Gene3D" id="3.40.50.300">
    <property type="entry name" value="P-loop containing nucleotide triphosphate hydrolases"/>
    <property type="match status" value="2"/>
</dbReference>
<keyword evidence="4 9" id="KW-0378">Hydrolase</keyword>
<feature type="compositionally biased region" description="Basic residues" evidence="10">
    <location>
        <begin position="26"/>
        <end position="50"/>
    </location>
</feature>
<dbReference type="SMART" id="SM00490">
    <property type="entry name" value="HELICc"/>
    <property type="match status" value="1"/>
</dbReference>
<evidence type="ECO:0000256" key="4">
    <source>
        <dbReference type="ARBA" id="ARBA00022801"/>
    </source>
</evidence>
<dbReference type="EMBL" id="CP042191">
    <property type="protein sequence ID" value="QDS72100.1"/>
    <property type="molecule type" value="Genomic_DNA"/>
</dbReference>
<dbReference type="SMART" id="SM00487">
    <property type="entry name" value="DEXDc"/>
    <property type="match status" value="1"/>
</dbReference>
<dbReference type="SUPFAM" id="SSF52540">
    <property type="entry name" value="P-loop containing nucleoside triphosphate hydrolases"/>
    <property type="match status" value="1"/>
</dbReference>
<feature type="domain" description="Helicase C-terminal" evidence="12">
    <location>
        <begin position="628"/>
        <end position="775"/>
    </location>
</feature>
<evidence type="ECO:0000259" key="12">
    <source>
        <dbReference type="PROSITE" id="PS51194"/>
    </source>
</evidence>
<feature type="region of interest" description="Disordered" evidence="10">
    <location>
        <begin position="1"/>
        <end position="55"/>
    </location>
</feature>
<keyword evidence="7 9" id="KW-0694">RNA-binding</keyword>
<evidence type="ECO:0000313" key="14">
    <source>
        <dbReference type="EMBL" id="QDS72100.1"/>
    </source>
</evidence>
<dbReference type="CDD" id="cd18787">
    <property type="entry name" value="SF2_C_DEAD"/>
    <property type="match status" value="1"/>
</dbReference>
<dbReference type="PANTHER" id="PTHR24031">
    <property type="entry name" value="RNA HELICASE"/>
    <property type="match status" value="1"/>
</dbReference>
<dbReference type="InterPro" id="IPR014014">
    <property type="entry name" value="RNA_helicase_DEAD_Q_motif"/>
</dbReference>
<evidence type="ECO:0000256" key="6">
    <source>
        <dbReference type="ARBA" id="ARBA00022840"/>
    </source>
</evidence>
<dbReference type="OrthoDB" id="4310724at2759"/>
<dbReference type="CDD" id="cd17946">
    <property type="entry name" value="DEADc_DDX24"/>
    <property type="match status" value="1"/>
</dbReference>
<keyword evidence="2" id="KW-0698">rRNA processing</keyword>
<dbReference type="GO" id="GO:0003724">
    <property type="term" value="F:RNA helicase activity"/>
    <property type="evidence" value="ECO:0007669"/>
    <property type="project" value="UniProtKB-EC"/>
</dbReference>
<dbReference type="InterPro" id="IPR000629">
    <property type="entry name" value="RNA-helicase_DEAD-box_CS"/>
</dbReference>
<dbReference type="InterPro" id="IPR011545">
    <property type="entry name" value="DEAD/DEAH_box_helicase_dom"/>
</dbReference>
<keyword evidence="15" id="KW-1185">Reference proteome</keyword>
<gene>
    <name evidence="14" type="ORF">FKW77_003474</name>
</gene>
<dbReference type="InterPro" id="IPR027417">
    <property type="entry name" value="P-loop_NTPase"/>
</dbReference>
<sequence>MALEKTLDTKKRKSPSKIAKAERNQAAHKRRKIEAPPKKPKNAPPRKARKAIAPVKQSVRLDDLPWNTVGLPDQMDDYEGFYGLEEVDGVEVVKDEKSGRVEYKAAGSSKTANEVKDSKKEKEDIFGALETALSASASDEAWGGISDGEEKASVVEVKIKPVLKESRKEKQDSRQKESKAAKTESRNLDKGSEAAIKEPQVDGDKLESEKIDGTTQKEWNGSRKKGSPEKHCIKEKTAAAEVFPQAQSLDNISTDNQEGSADGEETKDDPESDNEEETEGSSTSDSKKEVAGTDEPEDDSSSDDEAVAAKKPNGAAGIMTELDDAPFAGLDEENLDEGVDTSDWQELNLAPETLSALSKLGFSSPTPIQRSSIPEIMAGHDVVGKASTGSGKTLAFGIPILEHYLQNAPPEGSPKKDDHAPTALILAPTRELAVQIRKHLSALCSQEIFPSGPRTTTITGGLSIQKQQRQLASADIVIATPGRLWEVMSSSVGVVAKLKQVRFLVVDEADRLLSQGHFQEIEQILTALDRVEVDEGDEKTAQAQKQDRHERQTLVFSATLHKGLMQKLAGKGKAGNNMEQEESMDYLLKKLRFREEKPKFIDSNPNSQMATGLKEGLIECAGTEKDLYLYALLLLHPKTRTLVFTNSISAVRRILPFLQNLNQPAQGLHSNMPQKARLRAIERFTASPSAILIATDVAARGLDISGVQLVIHYHLPRTADMYVHRSGRTARAERKGSSIIICAPEEVMSTRRLIAKVHSSRAPAAGAKSYIQSLDIDRRVVARLKPRAIIAKKIADVAIAKEKGNVTDQVFLEAAADLGVDYDSEEFEAGGGGGRQGRGNQRKKQERQDKAVSKAQMGAWRAELKSLLKERVNVGVSERYITGSTVDIDALLRGEKGEFLGSVSGLEMEE</sequence>